<protein>
    <submittedName>
        <fullName evidence="1">Uncharacterized protein</fullName>
    </submittedName>
</protein>
<proteinExistence type="predicted"/>
<comment type="caution">
    <text evidence="1">The sequence shown here is derived from an EMBL/GenBank/DDBJ whole genome shotgun (WGS) entry which is preliminary data.</text>
</comment>
<accession>A0A0F9UQP1</accession>
<organism evidence="1">
    <name type="scientific">marine sediment metagenome</name>
    <dbReference type="NCBI Taxonomy" id="412755"/>
    <lineage>
        <taxon>unclassified sequences</taxon>
        <taxon>metagenomes</taxon>
        <taxon>ecological metagenomes</taxon>
    </lineage>
</organism>
<dbReference type="EMBL" id="LAZR01000116">
    <property type="protein sequence ID" value="KKN89797.1"/>
    <property type="molecule type" value="Genomic_DNA"/>
</dbReference>
<gene>
    <name evidence="1" type="ORF">LCGC14_0236450</name>
</gene>
<dbReference type="AlphaFoldDB" id="A0A0F9UQP1"/>
<name>A0A0F9UQP1_9ZZZZ</name>
<evidence type="ECO:0000313" key="1">
    <source>
        <dbReference type="EMBL" id="KKN89797.1"/>
    </source>
</evidence>
<sequence>MAPRTICVECDNLLSGTIYPPRPIRCLAFGIEFGRCVDKNKGNCPDFRLRRAKITDGEK</sequence>
<reference evidence="1" key="1">
    <citation type="journal article" date="2015" name="Nature">
        <title>Complex archaea that bridge the gap between prokaryotes and eukaryotes.</title>
        <authorList>
            <person name="Spang A."/>
            <person name="Saw J.H."/>
            <person name="Jorgensen S.L."/>
            <person name="Zaremba-Niedzwiedzka K."/>
            <person name="Martijn J."/>
            <person name="Lind A.E."/>
            <person name="van Eijk R."/>
            <person name="Schleper C."/>
            <person name="Guy L."/>
            <person name="Ettema T.J."/>
        </authorList>
    </citation>
    <scope>NUCLEOTIDE SEQUENCE</scope>
</reference>